<dbReference type="Gene3D" id="3.40.50.800">
    <property type="entry name" value="Anticodon-binding domain"/>
    <property type="match status" value="1"/>
</dbReference>
<dbReference type="InterPro" id="IPR036621">
    <property type="entry name" value="Anticodon-bd_dom_sf"/>
</dbReference>
<accession>A0A3A9APM8</accession>
<evidence type="ECO:0000256" key="8">
    <source>
        <dbReference type="ARBA" id="ARBA00022840"/>
    </source>
</evidence>
<dbReference type="PROSITE" id="PS50862">
    <property type="entry name" value="AA_TRNA_LIGASE_II"/>
    <property type="match status" value="1"/>
</dbReference>
<evidence type="ECO:0000313" key="15">
    <source>
        <dbReference type="EMBL" id="RKI89491.1"/>
    </source>
</evidence>
<dbReference type="InterPro" id="IPR033728">
    <property type="entry name" value="ThrRS_core"/>
</dbReference>
<evidence type="ECO:0000256" key="7">
    <source>
        <dbReference type="ARBA" id="ARBA00022833"/>
    </source>
</evidence>
<dbReference type="GO" id="GO:0016740">
    <property type="term" value="F:transferase activity"/>
    <property type="evidence" value="ECO:0007669"/>
    <property type="project" value="UniProtKB-ARBA"/>
</dbReference>
<feature type="domain" description="Aminoacyl-transfer RNA synthetases class-II family profile" evidence="14">
    <location>
        <begin position="220"/>
        <end position="485"/>
    </location>
</feature>
<evidence type="ECO:0000256" key="6">
    <source>
        <dbReference type="ARBA" id="ARBA00022741"/>
    </source>
</evidence>
<dbReference type="NCBIfam" id="TIGR00418">
    <property type="entry name" value="thrS"/>
    <property type="match status" value="1"/>
</dbReference>
<keyword evidence="8 13" id="KW-0067">ATP-binding</keyword>
<dbReference type="GO" id="GO:0000049">
    <property type="term" value="F:tRNA binding"/>
    <property type="evidence" value="ECO:0007669"/>
    <property type="project" value="UniProtKB-KW"/>
</dbReference>
<evidence type="ECO:0000256" key="4">
    <source>
        <dbReference type="ARBA" id="ARBA00022598"/>
    </source>
</evidence>
<keyword evidence="5 13" id="KW-0479">Metal-binding</keyword>
<comment type="caution">
    <text evidence="15">The sequence shown here is derived from an EMBL/GenBank/DDBJ whole genome shotgun (WGS) entry which is preliminary data.</text>
</comment>
<dbReference type="InterPro" id="IPR045864">
    <property type="entry name" value="aa-tRNA-synth_II/BPL/LPL"/>
</dbReference>
<comment type="subunit">
    <text evidence="13">Homodimer.</text>
</comment>
<feature type="binding site" evidence="13">
    <location>
        <position position="286"/>
    </location>
    <ligand>
        <name>Zn(2+)</name>
        <dbReference type="ChEBI" id="CHEBI:29105"/>
        <note>catalytic</note>
    </ligand>
</feature>
<dbReference type="GO" id="GO:0006435">
    <property type="term" value="P:threonyl-tRNA aminoacylation"/>
    <property type="evidence" value="ECO:0007669"/>
    <property type="project" value="UniProtKB-UniRule"/>
</dbReference>
<evidence type="ECO:0000259" key="14">
    <source>
        <dbReference type="PROSITE" id="PS50862"/>
    </source>
</evidence>
<dbReference type="Gene3D" id="3.30.980.10">
    <property type="entry name" value="Threonyl-trna Synthetase, Chain A, domain 2"/>
    <property type="match status" value="1"/>
</dbReference>
<keyword evidence="9 13" id="KW-0694">RNA-binding</keyword>
<dbReference type="EMBL" id="RAYQ01000022">
    <property type="protein sequence ID" value="RKI89491.1"/>
    <property type="molecule type" value="Genomic_DNA"/>
</dbReference>
<keyword evidence="16" id="KW-1185">Reference proteome</keyword>
<dbReference type="OrthoDB" id="9802304at2"/>
<comment type="catalytic activity">
    <reaction evidence="12 13">
        <text>tRNA(Thr) + L-threonine + ATP = L-threonyl-tRNA(Thr) + AMP + diphosphate + H(+)</text>
        <dbReference type="Rhea" id="RHEA:24624"/>
        <dbReference type="Rhea" id="RHEA-COMP:9670"/>
        <dbReference type="Rhea" id="RHEA-COMP:9704"/>
        <dbReference type="ChEBI" id="CHEBI:15378"/>
        <dbReference type="ChEBI" id="CHEBI:30616"/>
        <dbReference type="ChEBI" id="CHEBI:33019"/>
        <dbReference type="ChEBI" id="CHEBI:57926"/>
        <dbReference type="ChEBI" id="CHEBI:78442"/>
        <dbReference type="ChEBI" id="CHEBI:78534"/>
        <dbReference type="ChEBI" id="CHEBI:456215"/>
        <dbReference type="EC" id="6.1.1.3"/>
    </reaction>
</comment>
<keyword evidence="7 13" id="KW-0862">Zinc</keyword>
<dbReference type="PANTHER" id="PTHR11451">
    <property type="entry name" value="THREONINE-TRNA LIGASE"/>
    <property type="match status" value="1"/>
</dbReference>
<evidence type="ECO:0000256" key="12">
    <source>
        <dbReference type="ARBA" id="ARBA00049515"/>
    </source>
</evidence>
<dbReference type="Gene3D" id="3.30.930.10">
    <property type="entry name" value="Bira Bifunctional Protein, Domain 2"/>
    <property type="match status" value="1"/>
</dbReference>
<name>A0A3A9APM8_9FIRM</name>
<dbReference type="Pfam" id="PF07973">
    <property type="entry name" value="tRNA_SAD"/>
    <property type="match status" value="1"/>
</dbReference>
<feature type="binding site" evidence="13">
    <location>
        <position position="337"/>
    </location>
    <ligand>
        <name>Zn(2+)</name>
        <dbReference type="ChEBI" id="CHEBI:29105"/>
        <note>catalytic</note>
    </ligand>
</feature>
<dbReference type="SUPFAM" id="SSF55186">
    <property type="entry name" value="ThrRS/AlaRS common domain"/>
    <property type="match status" value="1"/>
</dbReference>
<keyword evidence="4 13" id="KW-0436">Ligase</keyword>
<dbReference type="SUPFAM" id="SSF52954">
    <property type="entry name" value="Class II aaRS ABD-related"/>
    <property type="match status" value="1"/>
</dbReference>
<comment type="caution">
    <text evidence="13">Lacks conserved residue(s) required for the propagation of feature annotation.</text>
</comment>
<evidence type="ECO:0000256" key="13">
    <source>
        <dbReference type="HAMAP-Rule" id="MF_00184"/>
    </source>
</evidence>
<dbReference type="Pfam" id="PF00587">
    <property type="entry name" value="tRNA-synt_2b"/>
    <property type="match status" value="1"/>
</dbReference>
<dbReference type="InterPro" id="IPR018163">
    <property type="entry name" value="Thr/Ala-tRNA-synth_IIc_edit"/>
</dbReference>
<comment type="cofactor">
    <cofactor evidence="13">
        <name>Zn(2+)</name>
        <dbReference type="ChEBI" id="CHEBI:29105"/>
    </cofactor>
    <text evidence="13">Binds 1 zinc ion per subunit.</text>
</comment>
<dbReference type="AlphaFoldDB" id="A0A3A9APM8"/>
<dbReference type="InterPro" id="IPR012947">
    <property type="entry name" value="tRNA_SAD"/>
</dbReference>
<dbReference type="CDD" id="cd00771">
    <property type="entry name" value="ThrRS_core"/>
    <property type="match status" value="1"/>
</dbReference>
<dbReference type="Proteomes" id="UP000280696">
    <property type="component" value="Unassembled WGS sequence"/>
</dbReference>
<feature type="binding site" evidence="13">
    <location>
        <position position="462"/>
    </location>
    <ligand>
        <name>Zn(2+)</name>
        <dbReference type="ChEBI" id="CHEBI:29105"/>
        <note>catalytic</note>
    </ligand>
</feature>
<dbReference type="PRINTS" id="PR01047">
    <property type="entry name" value="TRNASYNTHTHR"/>
</dbReference>
<dbReference type="SMART" id="SM00863">
    <property type="entry name" value="tRNA_SAD"/>
    <property type="match status" value="1"/>
</dbReference>
<evidence type="ECO:0000256" key="3">
    <source>
        <dbReference type="ARBA" id="ARBA00022555"/>
    </source>
</evidence>
<evidence type="ECO:0000256" key="9">
    <source>
        <dbReference type="ARBA" id="ARBA00022884"/>
    </source>
</evidence>
<dbReference type="InterPro" id="IPR047246">
    <property type="entry name" value="ThrRS_anticodon"/>
</dbReference>
<dbReference type="CDD" id="cd00860">
    <property type="entry name" value="ThrRS_anticodon"/>
    <property type="match status" value="1"/>
</dbReference>
<reference evidence="15 16" key="1">
    <citation type="submission" date="2018-09" db="EMBL/GenBank/DDBJ databases">
        <title>Murine metabolic-syndrome-specific gut microbial biobank.</title>
        <authorList>
            <person name="Liu C."/>
        </authorList>
    </citation>
    <scope>NUCLEOTIDE SEQUENCE [LARGE SCALE GENOMIC DNA]</scope>
    <source>
        <strain evidence="15 16">0.1xD8-82</strain>
    </source>
</reference>
<dbReference type="InterPro" id="IPR004154">
    <property type="entry name" value="Anticodon-bd"/>
</dbReference>
<protein>
    <recommendedName>
        <fullName evidence="13">Threonine--tRNA ligase</fullName>
        <ecNumber evidence="13">6.1.1.3</ecNumber>
    </recommendedName>
    <alternativeName>
        <fullName evidence="13">Threonyl-tRNA synthetase</fullName>
        <shortName evidence="13">ThrRS</shortName>
    </alternativeName>
</protein>
<dbReference type="Pfam" id="PF03129">
    <property type="entry name" value="HGTP_anticodon"/>
    <property type="match status" value="1"/>
</dbReference>
<keyword evidence="10 13" id="KW-0648">Protein biosynthesis</keyword>
<dbReference type="InterPro" id="IPR002314">
    <property type="entry name" value="aa-tRNA-synt_IIb"/>
</dbReference>
<dbReference type="InterPro" id="IPR006195">
    <property type="entry name" value="aa-tRNA-synth_II"/>
</dbReference>
<keyword evidence="3 13" id="KW-0820">tRNA-binding</keyword>
<evidence type="ECO:0000256" key="10">
    <source>
        <dbReference type="ARBA" id="ARBA00022917"/>
    </source>
</evidence>
<proteinExistence type="inferred from homology"/>
<organism evidence="15 16">
    <name type="scientific">Parablautia intestinalis</name>
    <dbReference type="NCBI Taxonomy" id="2320100"/>
    <lineage>
        <taxon>Bacteria</taxon>
        <taxon>Bacillati</taxon>
        <taxon>Bacillota</taxon>
        <taxon>Clostridia</taxon>
        <taxon>Lachnospirales</taxon>
        <taxon>Lachnospiraceae</taxon>
        <taxon>Parablautia</taxon>
    </lineage>
</organism>
<dbReference type="FunFam" id="3.30.980.10:FF:000005">
    <property type="entry name" value="Threonyl-tRNA synthetase, mitochondrial"/>
    <property type="match status" value="1"/>
</dbReference>
<keyword evidence="6 13" id="KW-0547">Nucleotide-binding</keyword>
<keyword evidence="11 13" id="KW-0030">Aminoacyl-tRNA synthetase</keyword>
<dbReference type="FunFam" id="3.30.930.10:FF:000002">
    <property type="entry name" value="Threonine--tRNA ligase"/>
    <property type="match status" value="1"/>
</dbReference>
<dbReference type="GO" id="GO:0005524">
    <property type="term" value="F:ATP binding"/>
    <property type="evidence" value="ECO:0007669"/>
    <property type="project" value="UniProtKB-UniRule"/>
</dbReference>
<dbReference type="GO" id="GO:0004829">
    <property type="term" value="F:threonine-tRNA ligase activity"/>
    <property type="evidence" value="ECO:0007669"/>
    <property type="project" value="UniProtKB-UniRule"/>
</dbReference>
<dbReference type="GO" id="GO:0046872">
    <property type="term" value="F:metal ion binding"/>
    <property type="evidence" value="ECO:0007669"/>
    <property type="project" value="UniProtKB-KW"/>
</dbReference>
<evidence type="ECO:0000256" key="11">
    <source>
        <dbReference type="ARBA" id="ARBA00023146"/>
    </source>
</evidence>
<evidence type="ECO:0000256" key="1">
    <source>
        <dbReference type="ARBA" id="ARBA00008226"/>
    </source>
</evidence>
<dbReference type="InterPro" id="IPR002320">
    <property type="entry name" value="Thr-tRNA-ligase_IIa"/>
</dbReference>
<dbReference type="PANTHER" id="PTHR11451:SF44">
    <property type="entry name" value="THREONINE--TRNA LIGASE, CHLOROPLASTIC_MITOCHONDRIAL 2"/>
    <property type="match status" value="1"/>
</dbReference>
<sequence length="587" mass="67967">MKILFKNGDTREVSFEEQEGKKAFWHTSAHILAQAVKRLYPDTKCAIGPAIENGFYYDFEFEFPFSEESLPAIEEEMKKIIKKSFSLQVYGMDREKALTYMAERGEDYKLELIQSLSTDEEISFYRQGEYSEFCAGPHIANTCQVKAFKLLSVAGAYWRGDEKKKMLTRIYGISFPESAQLEEYMDRMEEARRRDHRKLGKELGIFTLMEEGAGFPFFLPKGMALKNLLLDYWRGLHIREGYQEISTPIMLDKRLWETSGHWEHYRENMYTTVVDDTEYAVKPMSCPGGMLVYKMEPHSYRDLPLRLAELGLVHRNEKSGQLHGLMRVRAFTQDDAHIFMTQEQIIEEIQNVVRLIDEVYTKFGFAYHVELSTRPENSMGSDEDWELATKALKDAMDSLKIPYSVNEGDGAFYGPKLDFHLKDSIGRTWQCGTIQLDFQLPQRFEAEYTGADGEKHRPIMIHRVILGSIERFIGILIEHYAGKFPVWISPVQVKLLPVSEKYILYANEASEALKAAGIRVEMDSRNEKLGYKIREARLDKVPYMVIVGEKEQENHTVSVRGRDETCGNQDMGEMSLKELIKIIRDML</sequence>
<dbReference type="GO" id="GO:0005737">
    <property type="term" value="C:cytoplasm"/>
    <property type="evidence" value="ECO:0007669"/>
    <property type="project" value="UniProtKB-SubCell"/>
</dbReference>
<dbReference type="HAMAP" id="MF_00184">
    <property type="entry name" value="Thr_tRNA_synth"/>
    <property type="match status" value="1"/>
</dbReference>
<evidence type="ECO:0000313" key="16">
    <source>
        <dbReference type="Proteomes" id="UP000280696"/>
    </source>
</evidence>
<dbReference type="Gene3D" id="3.30.54.20">
    <property type="match status" value="1"/>
</dbReference>
<dbReference type="SUPFAM" id="SSF55681">
    <property type="entry name" value="Class II aaRS and biotin synthetases"/>
    <property type="match status" value="1"/>
</dbReference>
<dbReference type="GO" id="GO:0140096">
    <property type="term" value="F:catalytic activity, acting on a protein"/>
    <property type="evidence" value="ECO:0007669"/>
    <property type="project" value="UniProtKB-ARBA"/>
</dbReference>
<gene>
    <name evidence="13 15" type="primary">thrS</name>
    <name evidence="15" type="ORF">D7V94_17955</name>
</gene>
<dbReference type="EC" id="6.1.1.3" evidence="13"/>
<keyword evidence="2 13" id="KW-0963">Cytoplasm</keyword>
<comment type="subcellular location">
    <subcellularLocation>
        <location evidence="13">Cytoplasm</location>
    </subcellularLocation>
</comment>
<dbReference type="FunFam" id="3.40.50.800:FF:000001">
    <property type="entry name" value="Threonine--tRNA ligase"/>
    <property type="match status" value="1"/>
</dbReference>
<dbReference type="RefSeq" id="WP_120471677.1">
    <property type="nucleotide sequence ID" value="NZ_RAYQ01000022.1"/>
</dbReference>
<evidence type="ECO:0000256" key="2">
    <source>
        <dbReference type="ARBA" id="ARBA00022490"/>
    </source>
</evidence>
<comment type="similarity">
    <text evidence="1 13">Belongs to the class-II aminoacyl-tRNA synthetase family.</text>
</comment>
<evidence type="ECO:0000256" key="5">
    <source>
        <dbReference type="ARBA" id="ARBA00022723"/>
    </source>
</evidence>